<dbReference type="InterPro" id="IPR051839">
    <property type="entry name" value="RD_transcriptional_regulator"/>
</dbReference>
<accession>A0A0E3YGT6</accession>
<keyword evidence="1" id="KW-0175">Coiled coil</keyword>
<geneLocation type="plasmid" evidence="2 3">
    <name>pPO70-1</name>
</geneLocation>
<dbReference type="PANTHER" id="PTHR33215:SF12">
    <property type="entry name" value="TRANSPOSASE INSN FOR INSERTION SEQUENCE ELEMENT IS911A-RELATED"/>
    <property type="match status" value="1"/>
</dbReference>
<feature type="coiled-coil region" evidence="1">
    <location>
        <begin position="62"/>
        <end position="89"/>
    </location>
</feature>
<reference evidence="2" key="1">
    <citation type="submission" date="2016-06" db="EMBL/GenBank/DDBJ databases">
        <title>Pandoraea oxalativorans DSM 23570 Genome Sequencing.</title>
        <authorList>
            <person name="Ee R."/>
            <person name="Lim Y.-L."/>
            <person name="Yong D."/>
            <person name="Yin W.-F."/>
            <person name="Chan K.-G."/>
        </authorList>
    </citation>
    <scope>NUCLEOTIDE SEQUENCE</scope>
    <source>
        <strain evidence="2">DSM 23570</strain>
        <plasmid evidence="2">pPO70-1</plasmid>
    </source>
</reference>
<organism evidence="2 3">
    <name type="scientific">Pandoraea oxalativorans</name>
    <dbReference type="NCBI Taxonomy" id="573737"/>
    <lineage>
        <taxon>Bacteria</taxon>
        <taxon>Pseudomonadati</taxon>
        <taxon>Pseudomonadota</taxon>
        <taxon>Betaproteobacteria</taxon>
        <taxon>Burkholderiales</taxon>
        <taxon>Burkholderiaceae</taxon>
        <taxon>Pandoraea</taxon>
    </lineage>
</organism>
<dbReference type="KEGG" id="pox:MB84_09445"/>
<dbReference type="AlphaFoldDB" id="A0A0E3YGT6"/>
<dbReference type="PANTHER" id="PTHR33215">
    <property type="entry name" value="PROTEIN DISTAL ANTENNA"/>
    <property type="match status" value="1"/>
</dbReference>
<evidence type="ECO:0000256" key="1">
    <source>
        <dbReference type="SAM" id="Coils"/>
    </source>
</evidence>
<evidence type="ECO:0000313" key="3">
    <source>
        <dbReference type="Proteomes" id="UP000035050"/>
    </source>
</evidence>
<dbReference type="EMBL" id="CP011518">
    <property type="protein sequence ID" value="AKC72275.2"/>
    <property type="molecule type" value="Genomic_DNA"/>
</dbReference>
<dbReference type="Pfam" id="PF01527">
    <property type="entry name" value="HTH_Tnp_1"/>
    <property type="match status" value="1"/>
</dbReference>
<proteinExistence type="predicted"/>
<dbReference type="Proteomes" id="UP000035050">
    <property type="component" value="Plasmid pPO70-1"/>
</dbReference>
<gene>
    <name evidence="2" type="ORF">MB84_09445</name>
</gene>
<dbReference type="GO" id="GO:0003677">
    <property type="term" value="F:DNA binding"/>
    <property type="evidence" value="ECO:0007669"/>
    <property type="project" value="InterPro"/>
</dbReference>
<dbReference type="GO" id="GO:0004803">
    <property type="term" value="F:transposase activity"/>
    <property type="evidence" value="ECO:0007669"/>
    <property type="project" value="InterPro"/>
</dbReference>
<name>A0A0E3YGT6_9BURK</name>
<protein>
    <submittedName>
        <fullName evidence="2">Transposase</fullName>
    </submittedName>
</protein>
<evidence type="ECO:0000313" key="2">
    <source>
        <dbReference type="EMBL" id="AKC72275.2"/>
    </source>
</evidence>
<dbReference type="SUPFAM" id="SSF46689">
    <property type="entry name" value="Homeodomain-like"/>
    <property type="match status" value="1"/>
</dbReference>
<dbReference type="GO" id="GO:0006313">
    <property type="term" value="P:DNA transposition"/>
    <property type="evidence" value="ECO:0007669"/>
    <property type="project" value="InterPro"/>
</dbReference>
<dbReference type="InterPro" id="IPR002514">
    <property type="entry name" value="Transposase_8"/>
</dbReference>
<dbReference type="InterPro" id="IPR009057">
    <property type="entry name" value="Homeodomain-like_sf"/>
</dbReference>
<dbReference type="Gene3D" id="1.10.10.60">
    <property type="entry name" value="Homeodomain-like"/>
    <property type="match status" value="1"/>
</dbReference>
<sequence>MSKQRRTFSPEFKRSAASLVLDQSYSHVDASRSVGVAESVLRRWVQQLHQERHGITPQSPAMTPEQQRIQELEARVERLEREKTILKKATALLMSEGIERTK</sequence>
<keyword evidence="2" id="KW-0614">Plasmid</keyword>
<keyword evidence="3" id="KW-1185">Reference proteome</keyword>
<dbReference type="PATRIC" id="fig|573737.6.peg.5456"/>